<keyword evidence="1" id="KW-1133">Transmembrane helix</keyword>
<dbReference type="AlphaFoldDB" id="A0A0C9SZF2"/>
<evidence type="ECO:0000313" key="4">
    <source>
        <dbReference type="Proteomes" id="UP000053647"/>
    </source>
</evidence>
<evidence type="ECO:0000259" key="2">
    <source>
        <dbReference type="Pfam" id="PF20151"/>
    </source>
</evidence>
<name>A0A0C9SZF2_PAXIN</name>
<accession>A0A0C9SZF2</accession>
<feature type="domain" description="DUF6533" evidence="2">
    <location>
        <begin position="17"/>
        <end position="61"/>
    </location>
</feature>
<reference evidence="3 4" key="1">
    <citation type="submission" date="2014-06" db="EMBL/GenBank/DDBJ databases">
        <authorList>
            <consortium name="DOE Joint Genome Institute"/>
            <person name="Kuo A."/>
            <person name="Kohler A."/>
            <person name="Nagy L.G."/>
            <person name="Floudas D."/>
            <person name="Copeland A."/>
            <person name="Barry K.W."/>
            <person name="Cichocki N."/>
            <person name="Veneault-Fourrey C."/>
            <person name="LaButti K."/>
            <person name="Lindquist E.A."/>
            <person name="Lipzen A."/>
            <person name="Lundell T."/>
            <person name="Morin E."/>
            <person name="Murat C."/>
            <person name="Sun H."/>
            <person name="Tunlid A."/>
            <person name="Henrissat B."/>
            <person name="Grigoriev I.V."/>
            <person name="Hibbett D.S."/>
            <person name="Martin F."/>
            <person name="Nordberg H.P."/>
            <person name="Cantor M.N."/>
            <person name="Hua S.X."/>
        </authorList>
    </citation>
    <scope>NUCLEOTIDE SEQUENCE [LARGE SCALE GENOMIC DNA]</scope>
    <source>
        <strain evidence="3 4">ATCC 200175</strain>
    </source>
</reference>
<dbReference type="EMBL" id="KN819584">
    <property type="protein sequence ID" value="KIJ08635.1"/>
    <property type="molecule type" value="Genomic_DNA"/>
</dbReference>
<evidence type="ECO:0000256" key="1">
    <source>
        <dbReference type="SAM" id="Phobius"/>
    </source>
</evidence>
<dbReference type="HOGENOM" id="CLU_035509_15_1_1"/>
<feature type="transmembrane region" description="Helical" evidence="1">
    <location>
        <begin position="198"/>
        <end position="219"/>
    </location>
</feature>
<protein>
    <recommendedName>
        <fullName evidence="2">DUF6533 domain-containing protein</fullName>
    </recommendedName>
</protein>
<gene>
    <name evidence="3" type="ORF">PAXINDRAFT_18241</name>
</gene>
<dbReference type="Pfam" id="PF20151">
    <property type="entry name" value="DUF6533"/>
    <property type="match status" value="1"/>
</dbReference>
<dbReference type="OrthoDB" id="2661111at2759"/>
<feature type="transmembrane region" description="Helical" evidence="1">
    <location>
        <begin position="109"/>
        <end position="130"/>
    </location>
</feature>
<dbReference type="Proteomes" id="UP000053647">
    <property type="component" value="Unassembled WGS sequence"/>
</dbReference>
<organism evidence="3 4">
    <name type="scientific">Paxillus involutus ATCC 200175</name>
    <dbReference type="NCBI Taxonomy" id="664439"/>
    <lineage>
        <taxon>Eukaryota</taxon>
        <taxon>Fungi</taxon>
        <taxon>Dikarya</taxon>
        <taxon>Basidiomycota</taxon>
        <taxon>Agaricomycotina</taxon>
        <taxon>Agaricomycetes</taxon>
        <taxon>Agaricomycetidae</taxon>
        <taxon>Boletales</taxon>
        <taxon>Paxilineae</taxon>
        <taxon>Paxillaceae</taxon>
        <taxon>Paxillus</taxon>
    </lineage>
</organism>
<feature type="transmembrane region" description="Helical" evidence="1">
    <location>
        <begin position="17"/>
        <end position="34"/>
    </location>
</feature>
<proteinExistence type="predicted"/>
<feature type="transmembrane region" description="Helical" evidence="1">
    <location>
        <begin position="142"/>
        <end position="165"/>
    </location>
</feature>
<reference evidence="4" key="2">
    <citation type="submission" date="2015-01" db="EMBL/GenBank/DDBJ databases">
        <title>Evolutionary Origins and Diversification of the Mycorrhizal Mutualists.</title>
        <authorList>
            <consortium name="DOE Joint Genome Institute"/>
            <consortium name="Mycorrhizal Genomics Consortium"/>
            <person name="Kohler A."/>
            <person name="Kuo A."/>
            <person name="Nagy L.G."/>
            <person name="Floudas D."/>
            <person name="Copeland A."/>
            <person name="Barry K.W."/>
            <person name="Cichocki N."/>
            <person name="Veneault-Fourrey C."/>
            <person name="LaButti K."/>
            <person name="Lindquist E.A."/>
            <person name="Lipzen A."/>
            <person name="Lundell T."/>
            <person name="Morin E."/>
            <person name="Murat C."/>
            <person name="Riley R."/>
            <person name="Ohm R."/>
            <person name="Sun H."/>
            <person name="Tunlid A."/>
            <person name="Henrissat B."/>
            <person name="Grigoriev I.V."/>
            <person name="Hibbett D.S."/>
            <person name="Martin F."/>
        </authorList>
    </citation>
    <scope>NUCLEOTIDE SEQUENCE [LARGE SCALE GENOMIC DNA]</scope>
    <source>
        <strain evidence="4">ATCC 200175</strain>
    </source>
</reference>
<keyword evidence="1" id="KW-0472">Membrane</keyword>
<feature type="transmembrane region" description="Helical" evidence="1">
    <location>
        <begin position="46"/>
        <end position="69"/>
    </location>
</feature>
<keyword evidence="4" id="KW-1185">Reference proteome</keyword>
<feature type="transmembrane region" description="Helical" evidence="1">
    <location>
        <begin position="240"/>
        <end position="259"/>
    </location>
</feature>
<sequence>MSSEIQSFLAGLKLNDYAGVVIVTVVGYDYLLTFHDEIEHIWKRPWSWVSTMFIVVRYVGCCDAMLAAFSPSYPGLSQRMYLLIHGQTQILNDNPKGVHILGKFSKGTVIYLVMTWMFPVFLAVTDLLMILRIYAMYNRSRIILAVLLAIYIPTMVVFVVATGLFNNPNTYLSVTNPDVAGVKICIATYLTTSLFGTYIVIPRLILGVVLCVLAIAQFAMQSIQMHKAIKQWRSDRYTKLFVRESILYFIAFVLPYYYYYYHKHN</sequence>
<keyword evidence="1" id="KW-0812">Transmembrane</keyword>
<dbReference type="InterPro" id="IPR045340">
    <property type="entry name" value="DUF6533"/>
</dbReference>
<evidence type="ECO:0000313" key="3">
    <source>
        <dbReference type="EMBL" id="KIJ08635.1"/>
    </source>
</evidence>